<evidence type="ECO:0000313" key="10">
    <source>
        <dbReference type="EMBL" id="RYR68227.1"/>
    </source>
</evidence>
<sequence length="828" mass="89290">MKAQASLASLLSNKISCVLKSCPSPLPLVRITASKHTHHILFFLVPPIVASVARLAAVSASLFCRVWCSGLQICFVLFVATIAGMWSSSSLQQPLLLQLLVVQSLLVAVVLAQRSTTPAWNTLTGNRPLVVARGGFSGLFPDSTSLAYQFALSTSVSDVLLWCDVQLTKDGFGLCLADVKIDNDTDIANFYPNKSTTYSVNGVRSTGYFSVDYTSDQLTNVSVVQGIYSRTNLYDGLPMQTVDDIAAISKPQPGIWLNIQHDAFFSQHKLSMRSFVLAASKRVVISYISSPEVGFLRSITSRLPKVTKLVFRFMGQDVVEPSTNQTYGSLLKNLTFIKTFASGILVPKGYIWPVDSGLYLQPHTSLVSDAHKAGLEVFASDFANDNLISYNYSYDPLAEYLQFIDNGDFSVDGVLSDFPITPSEAVVNTLVISKYGASGDYPACTDLAYTKAISDGVDILDCPVQLSKDGVPFCLSSIDLIETTNAAQSTFSTLATTIPEIKSGNGIFTFSLTWDNIKSLTPSILNPYTNYSLKRNPKNRNAGEFVTLSDFLSLAKNQTSLSGVMIIVENAAYLAKKQGLGVIDSVMNALSKAGYDKPGPQKVMIRSTSSSVLLKFKEKTNYELVYEVDETISNADNAAIADIKSFASSVVINKDSVFPQDVLFLTGTTKTVSKLKSSNLSVFVETFSNEFLSQAWDFFSDATEEINSYVTGAEIDGVITDFPKTANRYRRNKCLNLGNKTPPYMAPAQPGALFQAIPPGAAPPAPAPVPPLTVSEVIEPPLPAVSKISPSPAPAGTKTGGQGNAQSRVTICAALLSFPVLLASLLLI</sequence>
<keyword evidence="3" id="KW-0732">Signal</keyword>
<dbReference type="Pfam" id="PF03009">
    <property type="entry name" value="GDPD"/>
    <property type="match status" value="2"/>
</dbReference>
<accession>A0A445DYK5</accession>
<evidence type="ECO:0000256" key="3">
    <source>
        <dbReference type="ARBA" id="ARBA00022729"/>
    </source>
</evidence>
<dbReference type="FunFam" id="3.20.20.190:FF:000013">
    <property type="entry name" value="Glycerophosphodiester phosphodiesterase GDPDL3"/>
    <property type="match status" value="1"/>
</dbReference>
<dbReference type="FunFam" id="3.20.20.190:FF:000011">
    <property type="entry name" value="Glycerophosphodiester phosphodiesterase GDPDL3"/>
    <property type="match status" value="1"/>
</dbReference>
<organism evidence="10 11">
    <name type="scientific">Arachis hypogaea</name>
    <name type="common">Peanut</name>
    <dbReference type="NCBI Taxonomy" id="3818"/>
    <lineage>
        <taxon>Eukaryota</taxon>
        <taxon>Viridiplantae</taxon>
        <taxon>Streptophyta</taxon>
        <taxon>Embryophyta</taxon>
        <taxon>Tracheophyta</taxon>
        <taxon>Spermatophyta</taxon>
        <taxon>Magnoliopsida</taxon>
        <taxon>eudicotyledons</taxon>
        <taxon>Gunneridae</taxon>
        <taxon>Pentapetalae</taxon>
        <taxon>rosids</taxon>
        <taxon>fabids</taxon>
        <taxon>Fabales</taxon>
        <taxon>Fabaceae</taxon>
        <taxon>Papilionoideae</taxon>
        <taxon>50 kb inversion clade</taxon>
        <taxon>dalbergioids sensu lato</taxon>
        <taxon>Dalbergieae</taxon>
        <taxon>Pterocarpus clade</taxon>
        <taxon>Arachis</taxon>
    </lineage>
</organism>
<keyword evidence="6" id="KW-0325">Glycoprotein</keyword>
<evidence type="ECO:0000256" key="6">
    <source>
        <dbReference type="ARBA" id="ARBA00023180"/>
    </source>
</evidence>
<comment type="caution">
    <text evidence="10">The sequence shown here is derived from an EMBL/GenBank/DDBJ whole genome shotgun (WGS) entry which is preliminary data.</text>
</comment>
<evidence type="ECO:0000256" key="8">
    <source>
        <dbReference type="SAM" id="Phobius"/>
    </source>
</evidence>
<dbReference type="InterPro" id="IPR030395">
    <property type="entry name" value="GP_PDE_dom"/>
</dbReference>
<evidence type="ECO:0000256" key="1">
    <source>
        <dbReference type="ARBA" id="ARBA00007277"/>
    </source>
</evidence>
<evidence type="ECO:0000256" key="5">
    <source>
        <dbReference type="ARBA" id="ARBA00022801"/>
    </source>
</evidence>
<keyword evidence="11" id="KW-1185">Reference proteome</keyword>
<dbReference type="CDD" id="cd08603">
    <property type="entry name" value="GDPD_SHV3_repeat_1"/>
    <property type="match status" value="1"/>
</dbReference>
<evidence type="ECO:0000256" key="7">
    <source>
        <dbReference type="ARBA" id="ARBA00047512"/>
    </source>
</evidence>
<dbReference type="PANTHER" id="PTHR43620">
    <property type="entry name" value="GLYCEROPHOSPHORYL DIESTER PHOSPHODIESTERASE"/>
    <property type="match status" value="1"/>
</dbReference>
<name>A0A445DYK5_ARAHY</name>
<keyword evidence="4" id="KW-0319">Glycerol metabolism</keyword>
<dbReference type="PROSITE" id="PS51704">
    <property type="entry name" value="GP_PDE"/>
    <property type="match status" value="2"/>
</dbReference>
<feature type="domain" description="GP-PDE" evidence="9">
    <location>
        <begin position="429"/>
        <end position="730"/>
    </location>
</feature>
<comment type="catalytic activity">
    <reaction evidence="7">
        <text>a sn-glycero-3-phosphodiester + H2O = an alcohol + sn-glycerol 3-phosphate + H(+)</text>
        <dbReference type="Rhea" id="RHEA:12969"/>
        <dbReference type="ChEBI" id="CHEBI:15377"/>
        <dbReference type="ChEBI" id="CHEBI:15378"/>
        <dbReference type="ChEBI" id="CHEBI:30879"/>
        <dbReference type="ChEBI" id="CHEBI:57597"/>
        <dbReference type="ChEBI" id="CHEBI:83408"/>
        <dbReference type="EC" id="3.1.4.46"/>
    </reaction>
</comment>
<keyword evidence="8" id="KW-0812">Transmembrane</keyword>
<dbReference type="GO" id="GO:0006629">
    <property type="term" value="P:lipid metabolic process"/>
    <property type="evidence" value="ECO:0007669"/>
    <property type="project" value="InterPro"/>
</dbReference>
<dbReference type="SUPFAM" id="SSF51695">
    <property type="entry name" value="PLC-like phosphodiesterases"/>
    <property type="match status" value="2"/>
</dbReference>
<dbReference type="Proteomes" id="UP000289738">
    <property type="component" value="Chromosome A03"/>
</dbReference>
<feature type="transmembrane region" description="Helical" evidence="8">
    <location>
        <begin position="40"/>
        <end position="63"/>
    </location>
</feature>
<evidence type="ECO:0000256" key="4">
    <source>
        <dbReference type="ARBA" id="ARBA00022798"/>
    </source>
</evidence>
<dbReference type="GO" id="GO:0006071">
    <property type="term" value="P:glycerol metabolic process"/>
    <property type="evidence" value="ECO:0007669"/>
    <property type="project" value="UniProtKB-KW"/>
</dbReference>
<dbReference type="Gene3D" id="3.20.20.190">
    <property type="entry name" value="Phosphatidylinositol (PI) phosphodiesterase"/>
    <property type="match status" value="2"/>
</dbReference>
<dbReference type="GO" id="GO:0008889">
    <property type="term" value="F:glycerophosphodiester phosphodiesterase activity"/>
    <property type="evidence" value="ECO:0007669"/>
    <property type="project" value="UniProtKB-EC"/>
</dbReference>
<dbReference type="PANTHER" id="PTHR43620:SF7">
    <property type="entry name" value="GLYCEROPHOSPHODIESTER PHOSPHODIESTERASE GDPD5-RELATED"/>
    <property type="match status" value="1"/>
</dbReference>
<dbReference type="CDD" id="cd08604">
    <property type="entry name" value="GDPD_SHV3_repeat_2"/>
    <property type="match status" value="1"/>
</dbReference>
<dbReference type="AlphaFoldDB" id="A0A445DYK5"/>
<comment type="similarity">
    <text evidence="1">Belongs to the glycerophosphoryl diester phosphodiesterase family.</text>
</comment>
<keyword evidence="8" id="KW-0472">Membrane</keyword>
<feature type="transmembrane region" description="Helical" evidence="8">
    <location>
        <begin position="70"/>
        <end position="89"/>
    </location>
</feature>
<dbReference type="EMBL" id="SDMP01000003">
    <property type="protein sequence ID" value="RYR68227.1"/>
    <property type="molecule type" value="Genomic_DNA"/>
</dbReference>
<evidence type="ECO:0000256" key="2">
    <source>
        <dbReference type="ARBA" id="ARBA00012247"/>
    </source>
</evidence>
<reference evidence="10 11" key="1">
    <citation type="submission" date="2019-01" db="EMBL/GenBank/DDBJ databases">
        <title>Sequencing of cultivated peanut Arachis hypogaea provides insights into genome evolution and oil improvement.</title>
        <authorList>
            <person name="Chen X."/>
        </authorList>
    </citation>
    <scope>NUCLEOTIDE SEQUENCE [LARGE SCALE GENOMIC DNA]</scope>
    <source>
        <strain evidence="11">cv. Fuhuasheng</strain>
        <tissue evidence="10">Leaves</tissue>
    </source>
</reference>
<feature type="domain" description="GP-PDE" evidence="9">
    <location>
        <begin position="128"/>
        <end position="426"/>
    </location>
</feature>
<keyword evidence="8" id="KW-1133">Transmembrane helix</keyword>
<evidence type="ECO:0000259" key="9">
    <source>
        <dbReference type="PROSITE" id="PS51704"/>
    </source>
</evidence>
<dbReference type="InterPro" id="IPR017946">
    <property type="entry name" value="PLC-like_Pdiesterase_TIM-brl"/>
</dbReference>
<keyword evidence="5" id="KW-0378">Hydrolase</keyword>
<protein>
    <recommendedName>
        <fullName evidence="2">glycerophosphodiester phosphodiesterase</fullName>
        <ecNumber evidence="2">3.1.4.46</ecNumber>
    </recommendedName>
</protein>
<evidence type="ECO:0000313" key="11">
    <source>
        <dbReference type="Proteomes" id="UP000289738"/>
    </source>
</evidence>
<dbReference type="STRING" id="3818.A0A445DYK5"/>
<gene>
    <name evidence="10" type="ORF">Ahy_A03g014707</name>
</gene>
<dbReference type="EC" id="3.1.4.46" evidence="2"/>
<proteinExistence type="inferred from homology"/>